<dbReference type="InterPro" id="IPR039524">
    <property type="entry name" value="PIGO/GPI13"/>
</dbReference>
<feature type="transmembrane region" description="Helical" evidence="14">
    <location>
        <begin position="941"/>
        <end position="971"/>
    </location>
</feature>
<evidence type="ECO:0000256" key="4">
    <source>
        <dbReference type="ARBA" id="ARBA00022502"/>
    </source>
</evidence>
<keyword evidence="10" id="KW-0325">Glycoprotein</keyword>
<feature type="transmembrane region" description="Helical" evidence="14">
    <location>
        <begin position="672"/>
        <end position="692"/>
    </location>
</feature>
<evidence type="ECO:0000256" key="12">
    <source>
        <dbReference type="ARBA" id="ARBA00093602"/>
    </source>
</evidence>
<keyword evidence="4" id="KW-0337">GPI-anchor biosynthesis</keyword>
<dbReference type="PANTHER" id="PTHR23071">
    <property type="entry name" value="PHOSPHATIDYLINOSITOL GLYCAN"/>
    <property type="match status" value="1"/>
</dbReference>
<dbReference type="GO" id="GO:0006506">
    <property type="term" value="P:GPI anchor biosynthetic process"/>
    <property type="evidence" value="ECO:0007669"/>
    <property type="project" value="UniProtKB-KW"/>
</dbReference>
<feature type="transmembrane region" description="Helical" evidence="14">
    <location>
        <begin position="704"/>
        <end position="725"/>
    </location>
</feature>
<reference evidence="16" key="1">
    <citation type="thesis" date="2020" institute="ProQuest LLC" country="789 East Eisenhower Parkway, Ann Arbor, MI, USA">
        <title>Comparative Genomics and Chromosome Evolution.</title>
        <authorList>
            <person name="Mudd A.B."/>
        </authorList>
    </citation>
    <scope>NUCLEOTIDE SEQUENCE</scope>
    <source>
        <strain evidence="16">1538</strain>
        <tissue evidence="16">Blood</tissue>
    </source>
</reference>
<feature type="transmembrane region" description="Helical" evidence="14">
    <location>
        <begin position="575"/>
        <end position="593"/>
    </location>
</feature>
<keyword evidence="8 14" id="KW-1133">Transmembrane helix</keyword>
<evidence type="ECO:0000256" key="13">
    <source>
        <dbReference type="SAM" id="MobiDB-lite"/>
    </source>
</evidence>
<name>A0AAV2ZYT0_PYXAD</name>
<dbReference type="AlphaFoldDB" id="A0AAV2ZYT0"/>
<comment type="caution">
    <text evidence="16">The sequence shown here is derived from an EMBL/GenBank/DDBJ whole genome shotgun (WGS) entry which is preliminary data.</text>
</comment>
<feature type="transmembrane region" description="Helical" evidence="14">
    <location>
        <begin position="830"/>
        <end position="855"/>
    </location>
</feature>
<dbReference type="GO" id="GO:0005789">
    <property type="term" value="C:endoplasmic reticulum membrane"/>
    <property type="evidence" value="ECO:0007669"/>
    <property type="project" value="UniProtKB-SubCell"/>
</dbReference>
<dbReference type="SUPFAM" id="SSF53649">
    <property type="entry name" value="Alkaline phosphatase-like"/>
    <property type="match status" value="1"/>
</dbReference>
<feature type="transmembrane region" description="Helical" evidence="14">
    <location>
        <begin position="861"/>
        <end position="881"/>
    </location>
</feature>
<accession>A0AAV2ZYT0</accession>
<evidence type="ECO:0000259" key="15">
    <source>
        <dbReference type="Pfam" id="PF19316"/>
    </source>
</evidence>
<keyword evidence="6 14" id="KW-0812">Transmembrane</keyword>
<evidence type="ECO:0000256" key="9">
    <source>
        <dbReference type="ARBA" id="ARBA00023136"/>
    </source>
</evidence>
<feature type="transmembrane region" description="Helical" evidence="14">
    <location>
        <begin position="893"/>
        <end position="913"/>
    </location>
</feature>
<keyword evidence="9 14" id="KW-0472">Membrane</keyword>
<evidence type="ECO:0000256" key="5">
    <source>
        <dbReference type="ARBA" id="ARBA00022679"/>
    </source>
</evidence>
<dbReference type="Pfam" id="PF19316">
    <property type="entry name" value="PIGO_PIGG"/>
    <property type="match status" value="1"/>
</dbReference>
<evidence type="ECO:0000256" key="3">
    <source>
        <dbReference type="ARBA" id="ARBA00008695"/>
    </source>
</evidence>
<dbReference type="GO" id="GO:0051377">
    <property type="term" value="F:mannose-ethanolamine phosphotransferase activity"/>
    <property type="evidence" value="ECO:0007669"/>
    <property type="project" value="InterPro"/>
</dbReference>
<comment type="pathway">
    <text evidence="2">Glycolipid biosynthesis; glycosylphosphatidylinositol-anchor biosynthesis.</text>
</comment>
<dbReference type="InterPro" id="IPR045687">
    <property type="entry name" value="PIGG/GPI7_C"/>
</dbReference>
<dbReference type="InterPro" id="IPR002591">
    <property type="entry name" value="Phosphodiest/P_Trfase"/>
</dbReference>
<dbReference type="InterPro" id="IPR037675">
    <property type="entry name" value="PIG-O_N"/>
</dbReference>
<evidence type="ECO:0000256" key="7">
    <source>
        <dbReference type="ARBA" id="ARBA00022824"/>
    </source>
</evidence>
<proteinExistence type="inferred from homology"/>
<feature type="transmembrane region" description="Helical" evidence="14">
    <location>
        <begin position="511"/>
        <end position="530"/>
    </location>
</feature>
<feature type="transmembrane region" description="Helical" evidence="14">
    <location>
        <begin position="7"/>
        <end position="31"/>
    </location>
</feature>
<dbReference type="InterPro" id="IPR017850">
    <property type="entry name" value="Alkaline_phosphatase_core_sf"/>
</dbReference>
<comment type="subcellular location">
    <subcellularLocation>
        <location evidence="1">Endoplasmic reticulum membrane</location>
        <topology evidence="1">Multi-pass membrane protein</topology>
    </subcellularLocation>
</comment>
<feature type="region of interest" description="Disordered" evidence="13">
    <location>
        <begin position="976"/>
        <end position="995"/>
    </location>
</feature>
<feature type="transmembrane region" description="Helical" evidence="14">
    <location>
        <begin position="1021"/>
        <end position="1041"/>
    </location>
</feature>
<feature type="domain" description="GPI ethanolamine phosphate transferase 2 C-terminal" evidence="15">
    <location>
        <begin position="846"/>
        <end position="1067"/>
    </location>
</feature>
<dbReference type="PANTHER" id="PTHR23071:SF1">
    <property type="entry name" value="GPI ETHANOLAMINE PHOSPHATE TRANSFERASE 3"/>
    <property type="match status" value="1"/>
</dbReference>
<evidence type="ECO:0000256" key="1">
    <source>
        <dbReference type="ARBA" id="ARBA00004477"/>
    </source>
</evidence>
<dbReference type="Pfam" id="PF01663">
    <property type="entry name" value="Phosphodiest"/>
    <property type="match status" value="1"/>
</dbReference>
<dbReference type="Gene3D" id="3.40.720.10">
    <property type="entry name" value="Alkaline Phosphatase, subunit A"/>
    <property type="match status" value="1"/>
</dbReference>
<evidence type="ECO:0000313" key="16">
    <source>
        <dbReference type="EMBL" id="DBA23789.1"/>
    </source>
</evidence>
<evidence type="ECO:0000256" key="11">
    <source>
        <dbReference type="ARBA" id="ARBA00079084"/>
    </source>
</evidence>
<protein>
    <recommendedName>
        <fullName evidence="12">GPI ethanolamine phosphate transferase 3, catalytic subunit</fullName>
    </recommendedName>
    <alternativeName>
        <fullName evidence="11">Phosphatidylinositol-glycan biosynthesis class O protein</fullName>
    </alternativeName>
</protein>
<keyword evidence="7" id="KW-0256">Endoplasmic reticulum</keyword>
<dbReference type="Proteomes" id="UP001181693">
    <property type="component" value="Unassembled WGS sequence"/>
</dbReference>
<comment type="similarity">
    <text evidence="3">Belongs to the PIGG/PIGN/PIGO family. PIGO subfamily.</text>
</comment>
<evidence type="ECO:0000313" key="17">
    <source>
        <dbReference type="Proteomes" id="UP001181693"/>
    </source>
</evidence>
<evidence type="ECO:0000256" key="2">
    <source>
        <dbReference type="ARBA" id="ARBA00004687"/>
    </source>
</evidence>
<feature type="transmembrane region" description="Helical" evidence="14">
    <location>
        <begin position="447"/>
        <end position="470"/>
    </location>
</feature>
<gene>
    <name evidence="16" type="ORF">GDO54_014671</name>
</gene>
<keyword evidence="5" id="KW-0808">Transferase</keyword>
<evidence type="ECO:0000256" key="14">
    <source>
        <dbReference type="SAM" id="Phobius"/>
    </source>
</evidence>
<organism evidence="16 17">
    <name type="scientific">Pyxicephalus adspersus</name>
    <name type="common">African bullfrog</name>
    <dbReference type="NCBI Taxonomy" id="30357"/>
    <lineage>
        <taxon>Eukaryota</taxon>
        <taxon>Metazoa</taxon>
        <taxon>Chordata</taxon>
        <taxon>Craniata</taxon>
        <taxon>Vertebrata</taxon>
        <taxon>Euteleostomi</taxon>
        <taxon>Amphibia</taxon>
        <taxon>Batrachia</taxon>
        <taxon>Anura</taxon>
        <taxon>Neobatrachia</taxon>
        <taxon>Ranoidea</taxon>
        <taxon>Pyxicephalidae</taxon>
        <taxon>Pyxicephalinae</taxon>
        <taxon>Pyxicephalus</taxon>
    </lineage>
</organism>
<evidence type="ECO:0000256" key="6">
    <source>
        <dbReference type="ARBA" id="ARBA00022692"/>
    </source>
</evidence>
<keyword evidence="17" id="KW-1185">Reference proteome</keyword>
<dbReference type="FunFam" id="3.40.720.10:FF:000041">
    <property type="entry name" value="GPI ethanolamine phosphate transferase 3"/>
    <property type="match status" value="1"/>
</dbReference>
<dbReference type="CDD" id="cd16023">
    <property type="entry name" value="GPI_EPT_3"/>
    <property type="match status" value="1"/>
</dbReference>
<dbReference type="EMBL" id="DYDO01000006">
    <property type="protein sequence ID" value="DBA23789.1"/>
    <property type="molecule type" value="Genomic_DNA"/>
</dbReference>
<evidence type="ECO:0000256" key="10">
    <source>
        <dbReference type="ARBA" id="ARBA00023180"/>
    </source>
</evidence>
<evidence type="ECO:0000256" key="8">
    <source>
        <dbReference type="ARBA" id="ARBA00022989"/>
    </source>
</evidence>
<feature type="transmembrane region" description="Helical" evidence="14">
    <location>
        <begin position="482"/>
        <end position="505"/>
    </location>
</feature>
<feature type="transmembrane region" description="Helical" evidence="14">
    <location>
        <begin position="741"/>
        <end position="764"/>
    </location>
</feature>
<feature type="transmembrane region" description="Helical" evidence="14">
    <location>
        <begin position="1053"/>
        <end position="1075"/>
    </location>
</feature>
<sequence>MKRAPVLLFLAWLSIQFYSGIWLFMSGFLLMRIELSNQSLCSQPPHPELLSSLQQNAASCWFPQRFNKAVIVIIDALKYDFAKYDPANTNPKPYENKLEVIHQLIQSQPRHARLYPFRADPPTTTMQRIKGVTTGSLPTFVDVGSNFASYAIQEDNLIHQMVQNGKRVVFMGDDTWDGLFPKKFYKSYFFPSFNVKDLHTVDDGIMQHLYPTVDGGDWDIVIAHFLGVDHCGHKHGPDHPETAKKLTQMNDMISSLIEHLEDKTLLVVAGDHGMTDTGDHGGDSEKEVTAALFLYSKAPLFSKQLLEEPEAIPQVNLVPSLSLLLDVPIPYSNLGAVISDLFWWSEDENDISSLLTKTRAYQINAQQVSRYLSSYSQAAGDLPADKLRLLDDLFSSTMAEYKQLMSEWDRHALTETEMKDRLTHLVQKMQLYLNQARHVCMESWARFHPVCMIFGSFILLMSCILCYVVSEAGSTMNVSYKHLLGYPVFISLLLTVLLSLGTWMSFLNMDLVSLCAVFTIISQFSFLYIFRSKRYAQKRWWCRPTSLLFSGPLMVLFFRCCALFSDSFVVAEGKAAPYFLIFLLSLTVAKLHWDGKLTLPTFTPLGSESLKPSLTPAYKKDGSRLLMLLAALGLCIRLSSFFHNCREETPDCQPSPFLIPLFSVLDPELNNFSYICCVLCLGVIIYLIRKWLQHYGNLNSSSPLVLYVRWGFPLIALGISCFWAFSSGTEDSFAKLRELTHLALVACPRAIYVFAGMGLLLIFWKPLTVYLKKSQDSSVDNTVTTFGGAPGSQAELQHVIPQIYRKMQRTLKSRLQHGEEAGKKGAALEAYGLGSVYSATMVITLSLLTLVLIMLHSERMTPAFLLLLLEALVILQIHGHVSNLYWAPDDSNLFCVPWYAVIAWALAATQNFYSTGHQPVFPAIHWNSAFVGFQDGHTTNIIPALLVAANTFCSNILFSAGSCLLLLWPFLCESPTGRRKKGKKETREEETEDEDMPLMEMRLRENPDSFSVALLQLGTKYLFIQGVQLLSCVCAAMILRRHLMVWKVFAPKFLFEALGFTISSIFVVCGIALVLRVDCVVSDWFRSLLVHKNR</sequence>